<dbReference type="Gene3D" id="1.20.58.60">
    <property type="match status" value="1"/>
</dbReference>
<dbReference type="InterPro" id="IPR041615">
    <property type="entry name" value="Desmoplakin_SH3"/>
</dbReference>
<evidence type="ECO:0000256" key="3">
    <source>
        <dbReference type="SAM" id="MobiDB-lite"/>
    </source>
</evidence>
<feature type="region of interest" description="Disordered" evidence="3">
    <location>
        <begin position="3475"/>
        <end position="3497"/>
    </location>
</feature>
<feature type="region of interest" description="Disordered" evidence="3">
    <location>
        <begin position="1103"/>
        <end position="1126"/>
    </location>
</feature>
<sequence>MSRGVSAIDRELVDYRIVASDLKVGVNHLALDEERIRQKQFFEGILDLQQRISQNPDYQGQYGDEVENLKNGIRLNADVLSYLKSITKLEVPLTDLTNKITQAAIDAGSPKAASPEVFANKALTENVNSCWEYIAQLSLITQSHLKDAASYQQFHHMANEVDAHIDKMIGLAEMKTALFDPQGIVDESTLLANELEADHVELARTWEQTCQLTDMARYMKPLRNRHCRVVSGRAVDSPEDVAQQIVMVKALIDFSGPDFAIRKGEEMILMNNENPNFWQVKTTFGEREVPSLIFATMGPNQNEVFKANSLQKKCISDWRRVLERTKGRLVKYYATLFGRYCQNEAVYFAHEDAMNAFLDDVDSILIAPNYDSGILHRAYDKFTNTLVLLSPNRRPPRGAVALTESDIRVLHTPLRLVLNQVAHVDQLQARVTMTADEVQRYLKSVENERLHIYNEIVRMEQLQKEKESQLKSLADRMVDWNSKRKAFDRAIRDYTSEPTDDILKHFPSTRLAKPNAIENDYRSPTDHYETDVYEPSNRFRNSGETPSSDYGQVAKQMVTSHTRSKPSGIKFAGGVFQERASSKVWAGNAMSLKRSASTNDLQTQILRVTISTSTQCNENAGVSESDAVYDTDKRRQTLLGSHGGSAARVKAELNAKRERYQGATDVQAQIIRVTKNASSQVGVRVMPKSIDLSCVDIDNLGLEVQNNSDTTGLGLRVGQVLCPVTVGTSMDLFEGPGVQVMGINDVDSINMQLRDSVAHATTDAHRRLKVRDVQAQIFSSFNSPATTLIREDLLNGTWARETMRPEVQAQVGIINKAVGVQAVAAMEVVNIPSQKPKKQIAEGATTSLCLLPGKDTKSMGFVTSEPSTSTVMTQISCLLHSRGIHSDLKSYLSEYKQRNGINSETSDLSTQVQHIGKHTNGEPHITGFVEASEIAHANLKSVDVETLICRVVHDAGTQVSSKLVPTEVTVGKITTKDMEVSFANPLRKVDICVPVDSLICPADMKFRSELYEGSSFQIADYSGLSEILVKHDGLVARGSVMPDEISVNREDLQTLTTSELRTQAAIVLRTDKTKSAVGEIVASAKYVPKLKLVVEEIASPSIHAPRTSTSDSQTQISDMTRPADGIKKSEDLDENAIESTRGYDTVEGDYSTKYKPKSQTTVTTRSDQNIRIVGEVVCSRCHQRYREIQMQFDSDFEANKVKKFSTQTQICNVVSDTGTQSRGEEIYDDRIGQQRSPVVTDAAMQVAVELVPTEILMSRWDIENMELEFEDESDGGAYKLRMKSVACPARIKVKPQLVEGSGVHIAKINDSSKIGFSVCSATNGDPKRNGEIANQSDYDAHCELQSSVIFKPPVRTTSLSQGRRSFSKLTQRSLIRLIPAEQGGQKSTSSDTVTQIFSIIKDASVQVGTQLVPQAIGIAPVHLENMEVSVTSRNRRKGEETLSASTLLYPAQVELKGRLMDEQSGIEVVPLDQVEVVYMNSPEVDPLIHYAQPSGNSDATTQIVTLMPESKKSSLLPASLVMETSQLDGHRRVPELASQSLVCEILSSTMKHQALTIEAKSVPKISTEYSGGSSVQQFGYLTVGSVKQTLNLPSQKVLSFDTQCSVGVQNLHLLSLGKQSFSLQATRCPAEITTKTELCEDSGIFICSLDQSEGIAFGISDEPERTFESPGVVGREQSRNKITFVSGRWNSRTNKSMQNAAIKLPVEGVLANSSNLLSNECSLTLQAEAILQPESGSSFNQTDLHHVYDSTSQFRLVVVNASAQSTSKPTIEAGSEPTTPDRQLPTANSTIVNLSRPNVTDHGMQVGVSLVPTSVEIKPIKVENMEAVLTNKTTLSSNEIDVSAILCTSGIQYNEVLAETSGVHVVQIGNGDDISLNYQGDQFATSAILSTKGESVISNIDGSRSWAKSGAISSVFKSSEFVTHLRVKDVQCSAERGLVSGFAQDKVGLNGEVGFMCTRVKTSDKDVQVGLNLVPKAVTVESIRMENFDAVNEGMEVSNTEQISVSAMLCSKPTQYDEILTESRGVTVLPIGAAEGIQIAHDGTMHYATVESRKAFNQKGSYASKHAVIENAYLAGSPTRLRVHYTEFSANGNRQNIACICDNSRSKLMLDGATQVGATFIPTQLKMQQMRLDTQRVQSLAGTLTTKTVFCPTDMSVIPILNECSGVEIAAIKGVSEISIQMAQGRFAAEVLDDSFSNQMCIAIKEESICTSRGLSEESIPLVEPTVCVGHSQETALLDRRTNSNTYEMSSKFVQVGALLIPTAVTMGKVEVNNLEVEVPLSPARSAEISVSAVLASSATELTSVLTNDSGIQVIPMSNVDTIGINVNGERYLGTIDASAFARPTGTFQNSRSIVNSSSTCGQNMQKIVIPMSASNVTSSASSKVEYLLRQSKDLGQLHEALRSVQTRPSLREANSLSVSSYRRPGLLRASEQSVAPVTGSMMTSLILPAVETRDDSVQVGLKLVPQTVEVCAVKAGNDEAALTNARSPELEEVKIHAMLCSSDVQYGQILGESTGVDVVPIRAAKNISIKIDQSRSFATVKSKNNNLQLQRNIDQTQRSMENELGSTPVNTSIGLLSGPNAQFKHAQYSTGHRADGIHQLINGRLTVHTDASTQVGAIVVHQQLSMQKTGLGTGESDISRNLSGSRIESVIYPTQKIASTELCEASGITIADFDGYNNPEYTAKVGSDASIRLVNETTAPCRNKSMTGVSHKPNFENSTSGILETCESSIGSMNKHLVSSASQVGTLLVPAKVCIDRIAVDQLAVDLPLREWRTTDLSVSAILASTATELLPIITDTAGIQIIEMKDLDELGIQVGDEVYVASVVTPPVKHMNATYGPTRNFGVGDKVSNRKQEVVFIPVPRANETANLTHKAKNLLNQSADLRKVHSLLQSSSFQPRLRIMSTGGTSTRLAESTSVQQSMTSRPSECSVYTCPCGLQYAFTDSICRPIAAIGNSNDTRGAMAGTPEPAIEESRIQESYHVACEAAIKPDMLSKRLTANIRTASSDVRSQFNAADPGRVSPSDGTTAVPGAMNICDKPVLQVGTQRAMIHRDFAVSDFSQGKSSKGEYATSPIEYEDSIPQFTHKQANDMVLGTLRGKSEASAICQVQKRTHSADSHTQKQVEQLCVNCQNKLSMAETSMAEPYDPDSIQPAIIIRRSSDVDLSGTSRSTSITRSFILRRGFASGDSGKSLSASFKSFKSQSLTTKCAMCHTDLTSGDLTTSIQTSTSSLLGSDAMVDMSLKEVAEAYGRIYRETGQLDASTESKECASLHQVLKHNRIIQAVIADYERDKNKEGQFFLESKEIADVVAATLKQTSYCTSEPSTYSRLRNNALVKSVVESYETYKHNQGKDNCTQTDPAQLEGVAFDSKDIQEIAEVVGIFEKLEGQVVPKGAFYADLKGNPIIQRVIKEYELNRSEHASTKPSIAKAEATLSSTADSKMGVINVDGHLAQMESEQFASTDSLTRNRSLIIRRKQKSKADEKTISSSVSSDSEDEDIIQNWRSTQRSSLSLEEHTRFDVACSALITPETWDKKVQVDSTHQH</sequence>
<accession>A0ABR4QE00</accession>
<evidence type="ECO:0000313" key="5">
    <source>
        <dbReference type="EMBL" id="KAL5107558.1"/>
    </source>
</evidence>
<feature type="region of interest" description="Disordered" evidence="3">
    <location>
        <begin position="1765"/>
        <end position="1786"/>
    </location>
</feature>
<dbReference type="Proteomes" id="UP001651158">
    <property type="component" value="Unassembled WGS sequence"/>
</dbReference>
<keyword evidence="1" id="KW-0597">Phosphoprotein</keyword>
<protein>
    <recommendedName>
        <fullName evidence="4">Desmoplakin SH3 domain-containing protein</fullName>
    </recommendedName>
</protein>
<evidence type="ECO:0000313" key="6">
    <source>
        <dbReference type="Proteomes" id="UP001651158"/>
    </source>
</evidence>
<feature type="region of interest" description="Disordered" evidence="3">
    <location>
        <begin position="518"/>
        <end position="551"/>
    </location>
</feature>
<evidence type="ECO:0000256" key="2">
    <source>
        <dbReference type="ARBA" id="ARBA00022737"/>
    </source>
</evidence>
<reference evidence="5 6" key="1">
    <citation type="journal article" date="2022" name="Front. Cell. Infect. Microbiol.">
        <title>The Genomes of Two Strains of Taenia crassiceps the Animal Model for the Study of Human Cysticercosis.</title>
        <authorList>
            <person name="Bobes R.J."/>
            <person name="Estrada K."/>
            <person name="Rios-Valencia D.G."/>
            <person name="Calderon-Gallegos A."/>
            <person name="de la Torre P."/>
            <person name="Carrero J.C."/>
            <person name="Sanchez-Flores A."/>
            <person name="Laclette J.P."/>
        </authorList>
    </citation>
    <scope>NUCLEOTIDE SEQUENCE [LARGE SCALE GENOMIC DNA]</scope>
    <source>
        <strain evidence="5">WFUcys</strain>
    </source>
</reference>
<name>A0ABR4QE00_9CEST</name>
<dbReference type="Gene3D" id="2.30.30.40">
    <property type="entry name" value="SH3 Domains"/>
    <property type="match status" value="1"/>
</dbReference>
<keyword evidence="6" id="KW-1185">Reference proteome</keyword>
<organism evidence="5 6">
    <name type="scientific">Taenia crassiceps</name>
    <dbReference type="NCBI Taxonomy" id="6207"/>
    <lineage>
        <taxon>Eukaryota</taxon>
        <taxon>Metazoa</taxon>
        <taxon>Spiralia</taxon>
        <taxon>Lophotrochozoa</taxon>
        <taxon>Platyhelminthes</taxon>
        <taxon>Cestoda</taxon>
        <taxon>Eucestoda</taxon>
        <taxon>Cyclophyllidea</taxon>
        <taxon>Taeniidae</taxon>
        <taxon>Taenia</taxon>
    </lineage>
</organism>
<evidence type="ECO:0000259" key="4">
    <source>
        <dbReference type="Pfam" id="PF17902"/>
    </source>
</evidence>
<feature type="compositionally biased region" description="Basic and acidic residues" evidence="3">
    <location>
        <begin position="519"/>
        <end position="530"/>
    </location>
</feature>
<keyword evidence="2" id="KW-0677">Repeat</keyword>
<feature type="compositionally biased region" description="Polar residues" evidence="3">
    <location>
        <begin position="1776"/>
        <end position="1786"/>
    </location>
</feature>
<feature type="compositionally biased region" description="Low complexity" evidence="3">
    <location>
        <begin position="1107"/>
        <end position="1120"/>
    </location>
</feature>
<gene>
    <name evidence="5" type="ORF">TcWFU_003537</name>
</gene>
<dbReference type="Pfam" id="PF17902">
    <property type="entry name" value="SH3_10"/>
    <property type="match status" value="1"/>
</dbReference>
<evidence type="ECO:0000256" key="1">
    <source>
        <dbReference type="ARBA" id="ARBA00022553"/>
    </source>
</evidence>
<feature type="compositionally biased region" description="Polar residues" evidence="3">
    <location>
        <begin position="538"/>
        <end position="550"/>
    </location>
</feature>
<dbReference type="EMBL" id="JAKROA010000004">
    <property type="protein sequence ID" value="KAL5107558.1"/>
    <property type="molecule type" value="Genomic_DNA"/>
</dbReference>
<comment type="caution">
    <text evidence="5">The sequence shown here is derived from an EMBL/GenBank/DDBJ whole genome shotgun (WGS) entry which is preliminary data.</text>
</comment>
<feature type="domain" description="Desmoplakin SH3" evidence="4">
    <location>
        <begin position="243"/>
        <end position="294"/>
    </location>
</feature>
<proteinExistence type="predicted"/>